<evidence type="ECO:0000256" key="1">
    <source>
        <dbReference type="ARBA" id="ARBA00003134"/>
    </source>
</evidence>
<evidence type="ECO:0000256" key="9">
    <source>
        <dbReference type="SAM" id="MobiDB-lite"/>
    </source>
</evidence>
<comment type="function">
    <text evidence="1 8">Binds directly to 16S ribosomal RNA.</text>
</comment>
<dbReference type="HAMAP" id="MF_00500">
    <property type="entry name" value="Ribosomal_bS20"/>
    <property type="match status" value="1"/>
</dbReference>
<evidence type="ECO:0000256" key="2">
    <source>
        <dbReference type="ARBA" id="ARBA00007634"/>
    </source>
</evidence>
<evidence type="ECO:0000256" key="6">
    <source>
        <dbReference type="ARBA" id="ARBA00023274"/>
    </source>
</evidence>
<dbReference type="InterPro" id="IPR002583">
    <property type="entry name" value="Ribosomal_bS20"/>
</dbReference>
<dbReference type="NCBIfam" id="TIGR00029">
    <property type="entry name" value="S20"/>
    <property type="match status" value="1"/>
</dbReference>
<dbReference type="SUPFAM" id="SSF46992">
    <property type="entry name" value="Ribosomal protein S20"/>
    <property type="match status" value="1"/>
</dbReference>
<evidence type="ECO:0000256" key="7">
    <source>
        <dbReference type="ARBA" id="ARBA00035136"/>
    </source>
</evidence>
<dbReference type="FunFam" id="1.20.58.110:FF:000001">
    <property type="entry name" value="30S ribosomal protein S20"/>
    <property type="match status" value="1"/>
</dbReference>
<protein>
    <recommendedName>
        <fullName evidence="7 8">Small ribosomal subunit protein bS20</fullName>
    </recommendedName>
</protein>
<proteinExistence type="inferred from homology"/>
<dbReference type="GO" id="GO:0005829">
    <property type="term" value="C:cytosol"/>
    <property type="evidence" value="ECO:0007669"/>
    <property type="project" value="TreeGrafter"/>
</dbReference>
<evidence type="ECO:0000313" key="11">
    <source>
        <dbReference type="Proteomes" id="UP000244906"/>
    </source>
</evidence>
<dbReference type="Proteomes" id="UP000244906">
    <property type="component" value="Unassembled WGS sequence"/>
</dbReference>
<dbReference type="PANTHER" id="PTHR33398:SF1">
    <property type="entry name" value="SMALL RIBOSOMAL SUBUNIT PROTEIN BS20C"/>
    <property type="match status" value="1"/>
</dbReference>
<dbReference type="AlphaFoldDB" id="A0A2V1GYM3"/>
<sequence length="87" mass="9617">MANSAQARKRARQSEKRRQHNASRRSMMRTFIKKVLSAIESGDKAAAESAYQAVVPVLDRAANKGLIHKNKAARHKSRLAAHVKAIA</sequence>
<comment type="caution">
    <text evidence="10">The sequence shown here is derived from an EMBL/GenBank/DDBJ whole genome shotgun (WGS) entry which is preliminary data.</text>
</comment>
<dbReference type="GO" id="GO:0003735">
    <property type="term" value="F:structural constituent of ribosome"/>
    <property type="evidence" value="ECO:0007669"/>
    <property type="project" value="InterPro"/>
</dbReference>
<dbReference type="OrthoDB" id="9807974at2"/>
<keyword evidence="11" id="KW-1185">Reference proteome</keyword>
<feature type="region of interest" description="Disordered" evidence="9">
    <location>
        <begin position="1"/>
        <end position="27"/>
    </location>
</feature>
<name>A0A2V1GYM3_9GAMM</name>
<evidence type="ECO:0000313" key="10">
    <source>
        <dbReference type="EMBL" id="PVZ70437.1"/>
    </source>
</evidence>
<dbReference type="Pfam" id="PF01649">
    <property type="entry name" value="Ribosomal_S20p"/>
    <property type="match status" value="1"/>
</dbReference>
<dbReference type="GO" id="GO:0006412">
    <property type="term" value="P:translation"/>
    <property type="evidence" value="ECO:0007669"/>
    <property type="project" value="UniProtKB-UniRule"/>
</dbReference>
<dbReference type="GO" id="GO:0015935">
    <property type="term" value="C:small ribosomal subunit"/>
    <property type="evidence" value="ECO:0007669"/>
    <property type="project" value="TreeGrafter"/>
</dbReference>
<dbReference type="RefSeq" id="WP_116686509.1">
    <property type="nucleotide sequence ID" value="NZ_CAWNYD010000002.1"/>
</dbReference>
<dbReference type="PANTHER" id="PTHR33398">
    <property type="entry name" value="30S RIBOSOMAL PROTEIN S20"/>
    <property type="match status" value="1"/>
</dbReference>
<keyword evidence="5 8" id="KW-0689">Ribosomal protein</keyword>
<keyword evidence="4 8" id="KW-0694">RNA-binding</keyword>
<evidence type="ECO:0000256" key="4">
    <source>
        <dbReference type="ARBA" id="ARBA00022884"/>
    </source>
</evidence>
<feature type="compositionally biased region" description="Basic residues" evidence="9">
    <location>
        <begin position="7"/>
        <end position="27"/>
    </location>
</feature>
<comment type="similarity">
    <text evidence="2 8">Belongs to the bacterial ribosomal protein bS20 family.</text>
</comment>
<organism evidence="10 11">
    <name type="scientific">Pelagibaculum spongiae</name>
    <dbReference type="NCBI Taxonomy" id="2080658"/>
    <lineage>
        <taxon>Bacteria</taxon>
        <taxon>Pseudomonadati</taxon>
        <taxon>Pseudomonadota</taxon>
        <taxon>Gammaproteobacteria</taxon>
        <taxon>Oceanospirillales</taxon>
        <taxon>Pelagibaculum</taxon>
    </lineage>
</organism>
<reference evidence="10 11" key="1">
    <citation type="submission" date="2018-04" db="EMBL/GenBank/DDBJ databases">
        <title>Thalassorhabdus spongiae gen. nov., sp. nov., isolated from a marine sponge in South-West Iceland.</title>
        <authorList>
            <person name="Knobloch S."/>
            <person name="Daussin A."/>
            <person name="Johannsson R."/>
            <person name="Marteinsson V.T."/>
        </authorList>
    </citation>
    <scope>NUCLEOTIDE SEQUENCE [LARGE SCALE GENOMIC DNA]</scope>
    <source>
        <strain evidence="10 11">Hp12</strain>
    </source>
</reference>
<evidence type="ECO:0000256" key="8">
    <source>
        <dbReference type="HAMAP-Rule" id="MF_00500"/>
    </source>
</evidence>
<accession>A0A2V1GYM3</accession>
<dbReference type="EMBL" id="QDDL01000002">
    <property type="protein sequence ID" value="PVZ70437.1"/>
    <property type="molecule type" value="Genomic_DNA"/>
</dbReference>
<dbReference type="InterPro" id="IPR036510">
    <property type="entry name" value="Ribosomal_bS20_sf"/>
</dbReference>
<keyword evidence="6 8" id="KW-0687">Ribonucleoprotein</keyword>
<dbReference type="GO" id="GO:0070181">
    <property type="term" value="F:small ribosomal subunit rRNA binding"/>
    <property type="evidence" value="ECO:0007669"/>
    <property type="project" value="TreeGrafter"/>
</dbReference>
<keyword evidence="3 8" id="KW-0699">rRNA-binding</keyword>
<dbReference type="Gene3D" id="1.20.58.110">
    <property type="entry name" value="Ribosomal protein S20"/>
    <property type="match status" value="1"/>
</dbReference>
<evidence type="ECO:0000256" key="3">
    <source>
        <dbReference type="ARBA" id="ARBA00022730"/>
    </source>
</evidence>
<evidence type="ECO:0000256" key="5">
    <source>
        <dbReference type="ARBA" id="ARBA00022980"/>
    </source>
</evidence>
<gene>
    <name evidence="8" type="primary">rpsT</name>
    <name evidence="10" type="ORF">DC094_07565</name>
</gene>